<comment type="caution">
    <text evidence="2">The sequence shown here is derived from an EMBL/GenBank/DDBJ whole genome shotgun (WGS) entry which is preliminary data.</text>
</comment>
<dbReference type="InterPro" id="IPR050180">
    <property type="entry name" value="RNR_Ribonuclease"/>
</dbReference>
<accession>A0ABU9YU35</accession>
<evidence type="ECO:0000259" key="1">
    <source>
        <dbReference type="SMART" id="SM00955"/>
    </source>
</evidence>
<dbReference type="InterPro" id="IPR012340">
    <property type="entry name" value="NA-bd_OB-fold"/>
</dbReference>
<proteinExistence type="predicted"/>
<dbReference type="SUPFAM" id="SSF50249">
    <property type="entry name" value="Nucleic acid-binding proteins"/>
    <property type="match status" value="1"/>
</dbReference>
<organism evidence="2 3">
    <name type="scientific">Uliginosibacterium sediminicola</name>
    <dbReference type="NCBI Taxonomy" id="2024550"/>
    <lineage>
        <taxon>Bacteria</taxon>
        <taxon>Pseudomonadati</taxon>
        <taxon>Pseudomonadota</taxon>
        <taxon>Betaproteobacteria</taxon>
        <taxon>Rhodocyclales</taxon>
        <taxon>Zoogloeaceae</taxon>
        <taxon>Uliginosibacterium</taxon>
    </lineage>
</organism>
<dbReference type="Pfam" id="PF00773">
    <property type="entry name" value="RNB"/>
    <property type="match status" value="2"/>
</dbReference>
<keyword evidence="3" id="KW-1185">Reference proteome</keyword>
<dbReference type="SMART" id="SM00955">
    <property type="entry name" value="RNB"/>
    <property type="match status" value="1"/>
</dbReference>
<protein>
    <submittedName>
        <fullName evidence="2">RNB domain-containing ribonuclease</fullName>
    </submittedName>
</protein>
<dbReference type="EMBL" id="JBDIVE010000001">
    <property type="protein sequence ID" value="MEN3067133.1"/>
    <property type="molecule type" value="Genomic_DNA"/>
</dbReference>
<dbReference type="RefSeq" id="WP_345917901.1">
    <property type="nucleotide sequence ID" value="NZ_JBDIVE010000001.1"/>
</dbReference>
<dbReference type="Proteomes" id="UP001410394">
    <property type="component" value="Unassembled WGS sequence"/>
</dbReference>
<name>A0ABU9YU35_9RHOO</name>
<sequence length="638" mass="70419">MNVLFEEDGSFKTGTILSDQDSSLQVETPHGKRVKLKAANVLLRYNAPSASELLARATSESATHETDFLWEMCGDAEFAFADFAADYYGHTPSAVEATALLLSLQAAPIHFHRKGKGRFRKAPPEILQAALAAQEKKRLQQESIERMKNELLSGTLPAEFAPMLRPLLYKPDRNKLETKALEAACEASGQSAAQLLLKAGALPSAYDYLLGRFLFEYFPEGSGFPSLPAPETRDELPLAEVEAFSIDDATTTEIDDALSIRPREGGGWTVGIHIAAPGLGITPGSDYDKLARKRLSTVYMPGNKITMLPDELVSIFTLGAGSARPALSLYVEVNADYSMGAMRSCIERVPVSANLRHHEIEGLFNEETLAQGGADFPFKRELTTLWEFATVLEAGRGKPSANQNAMDFNYYVDWDVQTEDGPGQVSIERRKRGSPLDKLVAELMILANSSWGKLLHEAGIPAIYRAQGGGRVRMTTAAAPHEGLGVDCYAWSTSPLRRYVDLCNQWQLIAHLRGEAPHFPPRSAELAAAMNDFDVTYNAYADFQRGMERYWCLRWLRQAGIRETAARVLRENIVRLEEVPLVFKVHSLPALNSGERVQLSLEHFDMLGVELRARYLATLPPLTQTPETDGEDEATSPA</sequence>
<dbReference type="PANTHER" id="PTHR23355:SF9">
    <property type="entry name" value="DIS3-LIKE EXONUCLEASE 2"/>
    <property type="match status" value="1"/>
</dbReference>
<dbReference type="PANTHER" id="PTHR23355">
    <property type="entry name" value="RIBONUCLEASE"/>
    <property type="match status" value="1"/>
</dbReference>
<dbReference type="InterPro" id="IPR001900">
    <property type="entry name" value="RNase_II/R"/>
</dbReference>
<feature type="domain" description="RNB" evidence="1">
    <location>
        <begin position="235"/>
        <end position="514"/>
    </location>
</feature>
<reference evidence="2 3" key="1">
    <citation type="journal article" date="2018" name="Int. J. Syst. Evol. Microbiol.">
        <title>Uliginosibacterium sediminicola sp. nov., isolated from freshwater sediment.</title>
        <authorList>
            <person name="Hwang W.M."/>
            <person name="Kim S.M."/>
            <person name="Kang K."/>
            <person name="Ahn T.Y."/>
        </authorList>
    </citation>
    <scope>NUCLEOTIDE SEQUENCE [LARGE SCALE GENOMIC DNA]</scope>
    <source>
        <strain evidence="2 3">M1-21</strain>
    </source>
</reference>
<evidence type="ECO:0000313" key="3">
    <source>
        <dbReference type="Proteomes" id="UP001410394"/>
    </source>
</evidence>
<gene>
    <name evidence="2" type="ORF">ABDB84_01510</name>
</gene>
<evidence type="ECO:0000313" key="2">
    <source>
        <dbReference type="EMBL" id="MEN3067133.1"/>
    </source>
</evidence>